<dbReference type="AlphaFoldDB" id="A0A368F5W1"/>
<feature type="region of interest" description="Disordered" evidence="1">
    <location>
        <begin position="69"/>
        <end position="94"/>
    </location>
</feature>
<comment type="caution">
    <text evidence="2">The sequence shown here is derived from an EMBL/GenBank/DDBJ whole genome shotgun (WGS) entry which is preliminary data.</text>
</comment>
<evidence type="ECO:0000313" key="3">
    <source>
        <dbReference type="Proteomes" id="UP000252519"/>
    </source>
</evidence>
<reference evidence="2 3" key="1">
    <citation type="submission" date="2014-10" db="EMBL/GenBank/DDBJ databases">
        <title>Draft genome of the hookworm Ancylostoma caninum.</title>
        <authorList>
            <person name="Mitreva M."/>
        </authorList>
    </citation>
    <scope>NUCLEOTIDE SEQUENCE [LARGE SCALE GENOMIC DNA]</scope>
    <source>
        <strain evidence="2 3">Baltimore</strain>
    </source>
</reference>
<proteinExistence type="predicted"/>
<dbReference type="EMBL" id="JOJR01011258">
    <property type="protein sequence ID" value="RCN25577.1"/>
    <property type="molecule type" value="Genomic_DNA"/>
</dbReference>
<keyword evidence="3" id="KW-1185">Reference proteome</keyword>
<name>A0A368F5W1_ANCCA</name>
<gene>
    <name evidence="2" type="ORF">ANCCAN_28709</name>
</gene>
<sequence>MTQVVINPNDFNKLTVRVRDGHDGLISLPLSFRSTLKAFILHTAGREDDSTFAISLDAMISSMERGKAALGEAASPQMRRRRCTNRGREWSGSR</sequence>
<organism evidence="2 3">
    <name type="scientific">Ancylostoma caninum</name>
    <name type="common">Dog hookworm</name>
    <dbReference type="NCBI Taxonomy" id="29170"/>
    <lineage>
        <taxon>Eukaryota</taxon>
        <taxon>Metazoa</taxon>
        <taxon>Ecdysozoa</taxon>
        <taxon>Nematoda</taxon>
        <taxon>Chromadorea</taxon>
        <taxon>Rhabditida</taxon>
        <taxon>Rhabditina</taxon>
        <taxon>Rhabditomorpha</taxon>
        <taxon>Strongyloidea</taxon>
        <taxon>Ancylostomatidae</taxon>
        <taxon>Ancylostomatinae</taxon>
        <taxon>Ancylostoma</taxon>
    </lineage>
</organism>
<accession>A0A368F5W1</accession>
<protein>
    <submittedName>
        <fullName evidence="2">Uncharacterized protein</fullName>
    </submittedName>
</protein>
<dbReference type="Proteomes" id="UP000252519">
    <property type="component" value="Unassembled WGS sequence"/>
</dbReference>
<evidence type="ECO:0000313" key="2">
    <source>
        <dbReference type="EMBL" id="RCN25577.1"/>
    </source>
</evidence>
<evidence type="ECO:0000256" key="1">
    <source>
        <dbReference type="SAM" id="MobiDB-lite"/>
    </source>
</evidence>